<comment type="caution">
    <text evidence="1">The sequence shown here is derived from an EMBL/GenBank/DDBJ whole genome shotgun (WGS) entry which is preliminary data.</text>
</comment>
<sequence>SHMEEYLVQKSWPSECPDPSCNHISKKEQDYRRYLHDMHHYHKVICVASKEAHKK</sequence>
<evidence type="ECO:0000313" key="1">
    <source>
        <dbReference type="EMBL" id="PTU25211.1"/>
    </source>
</evidence>
<feature type="non-terminal residue" evidence="1">
    <location>
        <position position="1"/>
    </location>
</feature>
<proteinExistence type="predicted"/>
<organism evidence="1 2">
    <name type="scientific">Aspergillus ochraceoroseus IBT 24754</name>
    <dbReference type="NCBI Taxonomy" id="1392256"/>
    <lineage>
        <taxon>Eukaryota</taxon>
        <taxon>Fungi</taxon>
        <taxon>Dikarya</taxon>
        <taxon>Ascomycota</taxon>
        <taxon>Pezizomycotina</taxon>
        <taxon>Eurotiomycetes</taxon>
        <taxon>Eurotiomycetidae</taxon>
        <taxon>Eurotiales</taxon>
        <taxon>Aspergillaceae</taxon>
        <taxon>Aspergillus</taxon>
        <taxon>Aspergillus subgen. Nidulantes</taxon>
    </lineage>
</organism>
<dbReference type="VEuPathDB" id="FungiDB:P175DRAFT_0429921"/>
<reference evidence="1 2" key="1">
    <citation type="journal article" date="2018" name="Proc. Natl. Acad. Sci. U.S.A.">
        <title>Linking secondary metabolites to gene clusters through genome sequencing of six diverse Aspergillus species.</title>
        <authorList>
            <person name="Kaerboelling I."/>
            <person name="Vesth T.C."/>
            <person name="Frisvad J.C."/>
            <person name="Nybo J.L."/>
            <person name="Theobald S."/>
            <person name="Kuo A."/>
            <person name="Bowyer P."/>
            <person name="Matsuda Y."/>
            <person name="Mondo S."/>
            <person name="Lyhne E.K."/>
            <person name="Kogle M.E."/>
            <person name="Clum A."/>
            <person name="Lipzen A."/>
            <person name="Salamov A."/>
            <person name="Ngan C.Y."/>
            <person name="Daum C."/>
            <person name="Chiniquy J."/>
            <person name="Barry K."/>
            <person name="LaButti K."/>
            <person name="Haridas S."/>
            <person name="Simmons B.A."/>
            <person name="Magnuson J.K."/>
            <person name="Mortensen U.H."/>
            <person name="Larsen T.O."/>
            <person name="Grigoriev I.V."/>
            <person name="Baker S.E."/>
            <person name="Andersen M.R."/>
        </authorList>
    </citation>
    <scope>NUCLEOTIDE SEQUENCE [LARGE SCALE GENOMIC DNA]</scope>
    <source>
        <strain evidence="1 2">IBT 24754</strain>
    </source>
</reference>
<dbReference type="RefSeq" id="XP_040756603.1">
    <property type="nucleotide sequence ID" value="XM_040893391.1"/>
</dbReference>
<dbReference type="EMBL" id="MSFN02000001">
    <property type="protein sequence ID" value="PTU25211.1"/>
    <property type="molecule type" value="Genomic_DNA"/>
</dbReference>
<dbReference type="GeneID" id="63810273"/>
<name>A0A2T5M9K5_9EURO</name>
<dbReference type="Proteomes" id="UP000244073">
    <property type="component" value="Unassembled WGS sequence"/>
</dbReference>
<gene>
    <name evidence="1" type="ORF">P175DRAFT_0429921</name>
</gene>
<dbReference type="AlphaFoldDB" id="A0A2T5M9K5"/>
<evidence type="ECO:0000313" key="2">
    <source>
        <dbReference type="Proteomes" id="UP000244073"/>
    </source>
</evidence>
<dbReference type="OrthoDB" id="5400577at2759"/>
<protein>
    <submittedName>
        <fullName evidence="1">Uncharacterized protein</fullName>
    </submittedName>
</protein>
<accession>A0A2T5M9K5</accession>